<gene>
    <name evidence="1" type="ORF">LCGC14_0536040</name>
</gene>
<dbReference type="EMBL" id="LAZR01000707">
    <property type="protein sequence ID" value="KKN60017.1"/>
    <property type="molecule type" value="Genomic_DNA"/>
</dbReference>
<dbReference type="AlphaFoldDB" id="A0A0F9SCK2"/>
<accession>A0A0F9SCK2</accession>
<protein>
    <submittedName>
        <fullName evidence="1">Uncharacterized protein</fullName>
    </submittedName>
</protein>
<proteinExistence type="predicted"/>
<organism evidence="1">
    <name type="scientific">marine sediment metagenome</name>
    <dbReference type="NCBI Taxonomy" id="412755"/>
    <lineage>
        <taxon>unclassified sequences</taxon>
        <taxon>metagenomes</taxon>
        <taxon>ecological metagenomes</taxon>
    </lineage>
</organism>
<sequence length="79" mass="9114">MPSYGRTLIKRPLEELFKRMQTLSSDEHNLDALVLANEIRVNYTVTEIAMELNISEARVKRLMKQSSATGHGSRRVRRV</sequence>
<reference evidence="1" key="1">
    <citation type="journal article" date="2015" name="Nature">
        <title>Complex archaea that bridge the gap between prokaryotes and eukaryotes.</title>
        <authorList>
            <person name="Spang A."/>
            <person name="Saw J.H."/>
            <person name="Jorgensen S.L."/>
            <person name="Zaremba-Niedzwiedzka K."/>
            <person name="Martijn J."/>
            <person name="Lind A.E."/>
            <person name="van Eijk R."/>
            <person name="Schleper C."/>
            <person name="Guy L."/>
            <person name="Ettema T.J."/>
        </authorList>
    </citation>
    <scope>NUCLEOTIDE SEQUENCE</scope>
</reference>
<evidence type="ECO:0000313" key="1">
    <source>
        <dbReference type="EMBL" id="KKN60017.1"/>
    </source>
</evidence>
<comment type="caution">
    <text evidence="1">The sequence shown here is derived from an EMBL/GenBank/DDBJ whole genome shotgun (WGS) entry which is preliminary data.</text>
</comment>
<name>A0A0F9SCK2_9ZZZZ</name>